<gene>
    <name evidence="1" type="ORF">EXY23_05165</name>
</gene>
<accession>A0A4R4DXI0</accession>
<keyword evidence="2" id="KW-1185">Reference proteome</keyword>
<proteinExistence type="predicted"/>
<evidence type="ECO:0000313" key="1">
    <source>
        <dbReference type="EMBL" id="TCZ65560.1"/>
    </source>
</evidence>
<organism evidence="1 2">
    <name type="scientific">Roseicella aquatilis</name>
    <dbReference type="NCBI Taxonomy" id="2527868"/>
    <lineage>
        <taxon>Bacteria</taxon>
        <taxon>Pseudomonadati</taxon>
        <taxon>Pseudomonadota</taxon>
        <taxon>Alphaproteobacteria</taxon>
        <taxon>Acetobacterales</taxon>
        <taxon>Roseomonadaceae</taxon>
        <taxon>Roseicella</taxon>
    </lineage>
</organism>
<reference evidence="1 2" key="1">
    <citation type="submission" date="2019-03" db="EMBL/GenBank/DDBJ databases">
        <title>Paracraurococcus aquatilis NE82 genome sequence.</title>
        <authorList>
            <person name="Zhao Y."/>
            <person name="Du Z."/>
        </authorList>
    </citation>
    <scope>NUCLEOTIDE SEQUENCE [LARGE SCALE GENOMIC DNA]</scope>
    <source>
        <strain evidence="1 2">NE82</strain>
    </source>
</reference>
<dbReference type="EMBL" id="SKBM01000003">
    <property type="protein sequence ID" value="TCZ65560.1"/>
    <property type="molecule type" value="Genomic_DNA"/>
</dbReference>
<dbReference type="RefSeq" id="WP_132285242.1">
    <property type="nucleotide sequence ID" value="NZ_SKBM01000003.1"/>
</dbReference>
<sequence>MPTTNPRVSTVLQPAEADAFEARAAARGVRPAELLRSLVLAYLRDGEAAAAPAPAASPADLAAAAASLERTAGLLVSLLPAAEAVAEGQEYVRRSLDEIAAAVGSVAGAIVPLEPGEDNFGLGIGR</sequence>
<evidence type="ECO:0000313" key="2">
    <source>
        <dbReference type="Proteomes" id="UP000295023"/>
    </source>
</evidence>
<dbReference type="Proteomes" id="UP000295023">
    <property type="component" value="Unassembled WGS sequence"/>
</dbReference>
<protein>
    <submittedName>
        <fullName evidence="1">Uncharacterized protein</fullName>
    </submittedName>
</protein>
<comment type="caution">
    <text evidence="1">The sequence shown here is derived from an EMBL/GenBank/DDBJ whole genome shotgun (WGS) entry which is preliminary data.</text>
</comment>
<name>A0A4R4DXI0_9PROT</name>
<dbReference type="AlphaFoldDB" id="A0A4R4DXI0"/>